<sequence length="419" mass="48051">MSLSAKQIDFLNRPFDWTLDVAEGTPRSGKTTACILRFYDFLNTSKDSNFLVVGASQQQAFRLVMDGDGNGLIHLFGRQANLKHDDHGDHLEALTCSGVKKIYYKGGAKADSDKTIRGLSLGGVYFCEIDILHMNMIQECFRRTYAAHIRWHLADLNPPAPMHPVITDVFNVQDTRWTHWTVDDNPIITPERKEELRRTLERNPYLYQRDWLGERCIPQGVIYSMFDPTKHILPRLPDDARPIEMYFAGDGGLTDATSVSCNLVCRTKKGMALYRVANWYYDGGNKAMSVQARELAGTFAPYCRNRWNMREDAWYIDPACKALRKELELYGIDALNADNNAHDIRGSTKGIKVGIEYTQNMIQDGCFFLVEDETYGHIDFLKEIGMYCVDEHGNPVDAYNHAMDELRYSINHFVKQYMY</sequence>
<reference evidence="1" key="1">
    <citation type="submission" date="2020-08" db="EMBL/GenBank/DDBJ databases">
        <title>Genome public.</title>
        <authorList>
            <person name="Liu C."/>
            <person name="Sun Q."/>
        </authorList>
    </citation>
    <scope>NUCLEOTIDE SEQUENCE</scope>
    <source>
        <strain evidence="1">NSJ-23</strain>
    </source>
</reference>
<accession>A0A8J6J1G2</accession>
<comment type="caution">
    <text evidence="1">The sequence shown here is derived from an EMBL/GenBank/DDBJ whole genome shotgun (WGS) entry which is preliminary data.</text>
</comment>
<dbReference type="Pfam" id="PF03237">
    <property type="entry name" value="Terminase_6N"/>
    <property type="match status" value="1"/>
</dbReference>
<keyword evidence="2" id="KW-1185">Reference proteome</keyword>
<dbReference type="NCBIfam" id="TIGR01547">
    <property type="entry name" value="phage_term_2"/>
    <property type="match status" value="1"/>
</dbReference>
<dbReference type="InterPro" id="IPR006437">
    <property type="entry name" value="Phage_terminase_lsu"/>
</dbReference>
<dbReference type="InterPro" id="IPR027417">
    <property type="entry name" value="P-loop_NTPase"/>
</dbReference>
<dbReference type="Proteomes" id="UP000628736">
    <property type="component" value="Unassembled WGS sequence"/>
</dbReference>
<organism evidence="1 2">
    <name type="scientific">Flintibacter hominis</name>
    <dbReference type="NCBI Taxonomy" id="2763048"/>
    <lineage>
        <taxon>Bacteria</taxon>
        <taxon>Bacillati</taxon>
        <taxon>Bacillota</taxon>
        <taxon>Clostridia</taxon>
        <taxon>Eubacteriales</taxon>
        <taxon>Flintibacter</taxon>
    </lineage>
</organism>
<evidence type="ECO:0000313" key="1">
    <source>
        <dbReference type="EMBL" id="MBC5723781.1"/>
    </source>
</evidence>
<gene>
    <name evidence="1" type="ORF">H8S11_13320</name>
</gene>
<proteinExistence type="predicted"/>
<dbReference type="Gene3D" id="3.40.50.300">
    <property type="entry name" value="P-loop containing nucleotide triphosphate hydrolases"/>
    <property type="match status" value="1"/>
</dbReference>
<dbReference type="AlphaFoldDB" id="A0A8J6J1G2"/>
<evidence type="ECO:0000313" key="2">
    <source>
        <dbReference type="Proteomes" id="UP000628736"/>
    </source>
</evidence>
<dbReference type="Gene3D" id="3.30.420.280">
    <property type="match status" value="1"/>
</dbReference>
<dbReference type="EMBL" id="JACOPO010000015">
    <property type="protein sequence ID" value="MBC5723781.1"/>
    <property type="molecule type" value="Genomic_DNA"/>
</dbReference>
<name>A0A8J6J1G2_9FIRM</name>
<protein>
    <submittedName>
        <fullName evidence="1">PBSX family phage terminase large subunit</fullName>
    </submittedName>
</protein>